<dbReference type="EMBL" id="LTDF01000048">
    <property type="protein sequence ID" value="KXT54007.1"/>
    <property type="molecule type" value="Genomic_DNA"/>
</dbReference>
<sequence>MIYGNKSAILIVNELHFYYFCRYIVRNKLFETMKTVLLYFLCCFIIGCTNESTKRSKNNEAASTDIPDCRGMAELIDVYSLGTAIRMQTLQRYYTVKSNEIFAVVLNPQNFSLSCGRYWILEKWEDGQWVKPKMKEDILFLDDEILLPACDFLCFRFPISCYDIAIGKYRISISLWNNGEEIKLNTEFEIK</sequence>
<name>A0A139LRA8_9BACE</name>
<feature type="domain" description="Bacterial Ig-like" evidence="1">
    <location>
        <begin position="84"/>
        <end position="189"/>
    </location>
</feature>
<comment type="caution">
    <text evidence="2">The sequence shown here is derived from an EMBL/GenBank/DDBJ whole genome shotgun (WGS) entry which is preliminary data.</text>
</comment>
<dbReference type="InterPro" id="IPR046878">
    <property type="entry name" value="Big_14"/>
</dbReference>
<accession>A0A139LRA8</accession>
<dbReference type="PATRIC" id="fig|329854.7.peg.1118"/>
<gene>
    <name evidence="2" type="ORF">HMPREF2531_01105</name>
</gene>
<proteinExistence type="predicted"/>
<reference evidence="2 3" key="1">
    <citation type="submission" date="2016-02" db="EMBL/GenBank/DDBJ databases">
        <authorList>
            <person name="Wen L."/>
            <person name="He K."/>
            <person name="Yang H."/>
        </authorList>
    </citation>
    <scope>NUCLEOTIDE SEQUENCE [LARGE SCALE GENOMIC DNA]</scope>
    <source>
        <strain evidence="2 3">KLE1704</strain>
    </source>
</reference>
<dbReference type="AlphaFoldDB" id="A0A139LRA8"/>
<protein>
    <recommendedName>
        <fullName evidence="1">Bacterial Ig-like domain-containing protein</fullName>
    </recommendedName>
</protein>
<evidence type="ECO:0000313" key="2">
    <source>
        <dbReference type="EMBL" id="KXT54007.1"/>
    </source>
</evidence>
<evidence type="ECO:0000259" key="1">
    <source>
        <dbReference type="Pfam" id="PF20251"/>
    </source>
</evidence>
<dbReference type="Proteomes" id="UP000070319">
    <property type="component" value="Unassembled WGS sequence"/>
</dbReference>
<organism evidence="2">
    <name type="scientific">Bacteroides intestinalis</name>
    <dbReference type="NCBI Taxonomy" id="329854"/>
    <lineage>
        <taxon>Bacteria</taxon>
        <taxon>Pseudomonadati</taxon>
        <taxon>Bacteroidota</taxon>
        <taxon>Bacteroidia</taxon>
        <taxon>Bacteroidales</taxon>
        <taxon>Bacteroidaceae</taxon>
        <taxon>Bacteroides</taxon>
    </lineage>
</organism>
<evidence type="ECO:0000313" key="3">
    <source>
        <dbReference type="Proteomes" id="UP000070319"/>
    </source>
</evidence>
<dbReference type="Pfam" id="PF20251">
    <property type="entry name" value="Big_14"/>
    <property type="match status" value="1"/>
</dbReference>